<dbReference type="Gene3D" id="3.40.1000.10">
    <property type="entry name" value="Mog1/PsbP, alpha/beta/alpha sandwich"/>
    <property type="match status" value="1"/>
</dbReference>
<feature type="region of interest" description="Disordered" evidence="1">
    <location>
        <begin position="1"/>
        <end position="40"/>
    </location>
</feature>
<dbReference type="Proteomes" id="UP001141552">
    <property type="component" value="Unassembled WGS sequence"/>
</dbReference>
<feature type="compositionally biased region" description="Low complexity" evidence="1">
    <location>
        <begin position="21"/>
        <end position="40"/>
    </location>
</feature>
<dbReference type="AlphaFoldDB" id="A0A9Q0JCG0"/>
<dbReference type="PANTHER" id="PTHR37764">
    <property type="entry name" value="KETOSE/ALDOSE ISOMERASE, PUTATIVE (MOG1/PSBP/DUF1795-LIKE PHOTOSYSTEM II REACTION CENTER PSBP FAMILY PROTEIN)-RELATED"/>
    <property type="match status" value="1"/>
</dbReference>
<comment type="caution">
    <text evidence="2">The sequence shown here is derived from an EMBL/GenBank/DDBJ whole genome shotgun (WGS) entry which is preliminary data.</text>
</comment>
<dbReference type="OrthoDB" id="1621991at2759"/>
<evidence type="ECO:0000313" key="3">
    <source>
        <dbReference type="Proteomes" id="UP001141552"/>
    </source>
</evidence>
<reference evidence="2" key="1">
    <citation type="submission" date="2022-02" db="EMBL/GenBank/DDBJ databases">
        <authorList>
            <person name="Henning P.M."/>
            <person name="McCubbin A.G."/>
            <person name="Shore J.S."/>
        </authorList>
    </citation>
    <scope>NUCLEOTIDE SEQUENCE</scope>
    <source>
        <strain evidence="2">F60SS</strain>
        <tissue evidence="2">Leaves</tissue>
    </source>
</reference>
<organism evidence="2 3">
    <name type="scientific">Turnera subulata</name>
    <dbReference type="NCBI Taxonomy" id="218843"/>
    <lineage>
        <taxon>Eukaryota</taxon>
        <taxon>Viridiplantae</taxon>
        <taxon>Streptophyta</taxon>
        <taxon>Embryophyta</taxon>
        <taxon>Tracheophyta</taxon>
        <taxon>Spermatophyta</taxon>
        <taxon>Magnoliopsida</taxon>
        <taxon>eudicotyledons</taxon>
        <taxon>Gunneridae</taxon>
        <taxon>Pentapetalae</taxon>
        <taxon>rosids</taxon>
        <taxon>fabids</taxon>
        <taxon>Malpighiales</taxon>
        <taxon>Passifloraceae</taxon>
        <taxon>Turnera</taxon>
    </lineage>
</organism>
<reference evidence="2" key="2">
    <citation type="journal article" date="2023" name="Plants (Basel)">
        <title>Annotation of the Turnera subulata (Passifloraceae) Draft Genome Reveals the S-Locus Evolved after the Divergence of Turneroideae from Passifloroideae in a Stepwise Manner.</title>
        <authorList>
            <person name="Henning P.M."/>
            <person name="Roalson E.H."/>
            <person name="Mir W."/>
            <person name="McCubbin A.G."/>
            <person name="Shore J.S."/>
        </authorList>
    </citation>
    <scope>NUCLEOTIDE SEQUENCE</scope>
    <source>
        <strain evidence="2">F60SS</strain>
    </source>
</reference>
<sequence length="277" mass="30397">MAILLSLPPSPHHPLKPPENPTSTSNKPKPSTLTTTTTSNTIHKNNISKRQFILKTATSLCAISFATQNPPPQSLAEPSPPPKPAPLGISNTKSWFQYYGDGFSIRVPPQFEDVTEPEDENAGLSLYGDKAKEKPFAARFESTDGSEVLSVLIRPCNQLKITFLEFSTSVHIFDRSLFTLANYQAQEVTDLGSLRDAARIFVPGGATLYSARTLKIKEEEDFRTYYFYEFGRYDQHVALVAAVNSGKAIVAGATAPESKWDDDGVKLRSAAISLTLL</sequence>
<evidence type="ECO:0000313" key="2">
    <source>
        <dbReference type="EMBL" id="KAJ4836117.1"/>
    </source>
</evidence>
<dbReference type="GO" id="GO:0009507">
    <property type="term" value="C:chloroplast"/>
    <property type="evidence" value="ECO:0007669"/>
    <property type="project" value="TreeGrafter"/>
</dbReference>
<name>A0A9Q0JCG0_9ROSI</name>
<evidence type="ECO:0008006" key="4">
    <source>
        <dbReference type="Google" id="ProtNLM"/>
    </source>
</evidence>
<accession>A0A9Q0JCG0</accession>
<dbReference type="InterPro" id="IPR016123">
    <property type="entry name" value="Mog1/PsbP_a/b/a-sand"/>
</dbReference>
<feature type="compositionally biased region" description="Pro residues" evidence="1">
    <location>
        <begin position="8"/>
        <end position="20"/>
    </location>
</feature>
<protein>
    <recommendedName>
        <fullName evidence="4">PsbP C-terminal domain-containing protein</fullName>
    </recommendedName>
</protein>
<proteinExistence type="predicted"/>
<dbReference type="EMBL" id="JAKUCV010004225">
    <property type="protein sequence ID" value="KAJ4836117.1"/>
    <property type="molecule type" value="Genomic_DNA"/>
</dbReference>
<dbReference type="PANTHER" id="PTHR37764:SF1">
    <property type="entry name" value="KETOSE_ALDOSE ISOMERASE, PUTATIVE (MOG1_PSBP_DUF1795-LIKE PHOTOSYSTEM II REACTION CENTER PSBP FAMILY PROTEIN)-RELATED"/>
    <property type="match status" value="1"/>
</dbReference>
<gene>
    <name evidence="2" type="ORF">Tsubulata_035423</name>
</gene>
<evidence type="ECO:0000256" key="1">
    <source>
        <dbReference type="SAM" id="MobiDB-lite"/>
    </source>
</evidence>
<keyword evidence="3" id="KW-1185">Reference proteome</keyword>
<dbReference type="SUPFAM" id="SSF55724">
    <property type="entry name" value="Mog1p/PsbP-like"/>
    <property type="match status" value="1"/>
</dbReference>